<dbReference type="OrthoDB" id="5364312at2759"/>
<feature type="compositionally biased region" description="Basic and acidic residues" evidence="1">
    <location>
        <begin position="68"/>
        <end position="80"/>
    </location>
</feature>
<evidence type="ECO:0000313" key="2">
    <source>
        <dbReference type="EMBL" id="KAF1809310.1"/>
    </source>
</evidence>
<sequence length="426" mass="44251">MNPSDAPATTTTSFDAGLAYLDEDSNRPPATERVEDSTASRGPEDESTSAHLDRPTGRKPAPLKKKKLAMEDKKEDKKEGSPPSDTQFDAKPSASLPIQPRPLAASASPPQSPPDDRIVPGSPHSTSNAFGPSSPRHRLRSTSPRVHSPASSQIFERNVQESVDPEDMPRAIPSHIQTEDHIPPVLEASSLAITDDHLNPDEVEIVMHSAHQPAAASVAAGTDSLHSALSASLHSATHSPLPDDAPSLDSLPPTSPSPDSSDASPLDAADPRRLSFISFADLLQAEHIETASSASPNRESLFLPLHASPLPNRSPSPVPRSRTSLSSAPPASPPTSGAASVKGLEISGARSPPRPLVLGSPGQSAAGGAQSPPLSGDLMVETMSQALRRTGSGDLRDGGMGGLGGRSAPVSAVTLEDAGADDRLFR</sequence>
<name>A0A6G1FU88_9PEZI</name>
<accession>A0A6G1FU88</accession>
<feature type="region of interest" description="Disordered" evidence="1">
    <location>
        <begin position="230"/>
        <end position="268"/>
    </location>
</feature>
<dbReference type="RefSeq" id="XP_033530941.1">
    <property type="nucleotide sequence ID" value="XM_033674073.1"/>
</dbReference>
<dbReference type="EMBL" id="ML975174">
    <property type="protein sequence ID" value="KAF1809310.1"/>
    <property type="molecule type" value="Genomic_DNA"/>
</dbReference>
<reference evidence="4" key="2">
    <citation type="submission" date="2020-04" db="EMBL/GenBank/DDBJ databases">
        <authorList>
            <consortium name="NCBI Genome Project"/>
        </authorList>
    </citation>
    <scope>NUCLEOTIDE SEQUENCE</scope>
    <source>
        <strain evidence="4">CBS 781.70</strain>
    </source>
</reference>
<feature type="compositionally biased region" description="Polar residues" evidence="1">
    <location>
        <begin position="1"/>
        <end position="14"/>
    </location>
</feature>
<reference evidence="4" key="3">
    <citation type="submission" date="2025-04" db="UniProtKB">
        <authorList>
            <consortium name="RefSeq"/>
        </authorList>
    </citation>
    <scope>IDENTIFICATION</scope>
    <source>
        <strain evidence="4">CBS 781.70</strain>
    </source>
</reference>
<dbReference type="GeneID" id="54414643"/>
<feature type="region of interest" description="Disordered" evidence="1">
    <location>
        <begin position="304"/>
        <end position="426"/>
    </location>
</feature>
<keyword evidence="3" id="KW-1185">Reference proteome</keyword>
<gene>
    <name evidence="2 4" type="ORF">P152DRAFT_168688</name>
</gene>
<feature type="compositionally biased region" description="Low complexity" evidence="1">
    <location>
        <begin position="359"/>
        <end position="373"/>
    </location>
</feature>
<evidence type="ECO:0000256" key="1">
    <source>
        <dbReference type="SAM" id="MobiDB-lite"/>
    </source>
</evidence>
<dbReference type="Proteomes" id="UP000504638">
    <property type="component" value="Unplaced"/>
</dbReference>
<dbReference type="PANTHER" id="PTHR42111">
    <property type="entry name" value="YALI0D23727P"/>
    <property type="match status" value="1"/>
</dbReference>
<evidence type="ECO:0000313" key="4">
    <source>
        <dbReference type="RefSeq" id="XP_033530941.1"/>
    </source>
</evidence>
<feature type="region of interest" description="Disordered" evidence="1">
    <location>
        <begin position="1"/>
        <end position="182"/>
    </location>
</feature>
<feature type="compositionally biased region" description="Basic and acidic residues" evidence="1">
    <location>
        <begin position="24"/>
        <end position="44"/>
    </location>
</feature>
<proteinExistence type="predicted"/>
<feature type="compositionally biased region" description="Polar residues" evidence="1">
    <location>
        <begin position="141"/>
        <end position="155"/>
    </location>
</feature>
<organism evidence="2">
    <name type="scientific">Eremomyces bilateralis CBS 781.70</name>
    <dbReference type="NCBI Taxonomy" id="1392243"/>
    <lineage>
        <taxon>Eukaryota</taxon>
        <taxon>Fungi</taxon>
        <taxon>Dikarya</taxon>
        <taxon>Ascomycota</taxon>
        <taxon>Pezizomycotina</taxon>
        <taxon>Dothideomycetes</taxon>
        <taxon>Dothideomycetes incertae sedis</taxon>
        <taxon>Eremomycetales</taxon>
        <taxon>Eremomycetaceae</taxon>
        <taxon>Eremomyces</taxon>
    </lineage>
</organism>
<feature type="compositionally biased region" description="Low complexity" evidence="1">
    <location>
        <begin position="319"/>
        <end position="340"/>
    </location>
</feature>
<protein>
    <submittedName>
        <fullName evidence="2 4">Uncharacterized protein</fullName>
    </submittedName>
</protein>
<dbReference type="AlphaFoldDB" id="A0A6G1FU88"/>
<reference evidence="2 4" key="1">
    <citation type="submission" date="2020-01" db="EMBL/GenBank/DDBJ databases">
        <authorList>
            <consortium name="DOE Joint Genome Institute"/>
            <person name="Haridas S."/>
            <person name="Albert R."/>
            <person name="Binder M."/>
            <person name="Bloem J."/>
            <person name="Labutti K."/>
            <person name="Salamov A."/>
            <person name="Andreopoulos B."/>
            <person name="Baker S.E."/>
            <person name="Barry K."/>
            <person name="Bills G."/>
            <person name="Bluhm B.H."/>
            <person name="Cannon C."/>
            <person name="Castanera R."/>
            <person name="Culley D.E."/>
            <person name="Daum C."/>
            <person name="Ezra D."/>
            <person name="Gonzalez J.B."/>
            <person name="Henrissat B."/>
            <person name="Kuo A."/>
            <person name="Liang C."/>
            <person name="Lipzen A."/>
            <person name="Lutzoni F."/>
            <person name="Magnuson J."/>
            <person name="Mondo S."/>
            <person name="Nolan M."/>
            <person name="Ohm R."/>
            <person name="Pangilinan J."/>
            <person name="Park H.-J."/>
            <person name="Ramirez L."/>
            <person name="Alfaro M."/>
            <person name="Sun H."/>
            <person name="Tritt A."/>
            <person name="Yoshinaga Y."/>
            <person name="Zwiers L.-H."/>
            <person name="Turgeon B.G."/>
            <person name="Goodwin S.B."/>
            <person name="Spatafora J.W."/>
            <person name="Crous P.W."/>
            <person name="Grigoriev I.V."/>
        </authorList>
    </citation>
    <scope>NUCLEOTIDE SEQUENCE</scope>
    <source>
        <strain evidence="2 4">CBS 781.70</strain>
    </source>
</reference>
<dbReference type="PANTHER" id="PTHR42111:SF1">
    <property type="entry name" value="YALI0D23727P"/>
    <property type="match status" value="1"/>
</dbReference>
<evidence type="ECO:0000313" key="3">
    <source>
        <dbReference type="Proteomes" id="UP000504638"/>
    </source>
</evidence>